<evidence type="ECO:0000313" key="2">
    <source>
        <dbReference type="EMBL" id="MXU95229.1"/>
    </source>
</evidence>
<accession>A0A6B0UZL9</accession>
<dbReference type="AlphaFoldDB" id="A0A6B0UZL9"/>
<keyword evidence="1" id="KW-0472">Membrane</keyword>
<protein>
    <submittedName>
        <fullName evidence="2">Uncharacterized protein</fullName>
    </submittedName>
</protein>
<dbReference type="EMBL" id="GIFC01013146">
    <property type="protein sequence ID" value="MXU95229.1"/>
    <property type="molecule type" value="Transcribed_RNA"/>
</dbReference>
<feature type="transmembrane region" description="Helical" evidence="1">
    <location>
        <begin position="41"/>
        <end position="57"/>
    </location>
</feature>
<proteinExistence type="predicted"/>
<keyword evidence="1" id="KW-0812">Transmembrane</keyword>
<sequence>MHEELLPLLPLLLLPLSLPLNLFLASLDCLGLPLLLRQEHGLAAGFLLGLLLGHELLQGKWLLFHLPRLFLILLPIFRPVLVLLVLGAVPVLTPVLVASLLSVLLLLPAAGPGSFLSAPRALPAFFAPRPVALLAFPAAIRGSLGLRRVHGRLGLNAAVIVRSHSVFCSCPADAASRRLVL</sequence>
<evidence type="ECO:0000256" key="1">
    <source>
        <dbReference type="SAM" id="Phobius"/>
    </source>
</evidence>
<keyword evidence="1" id="KW-1133">Transmembrane helix</keyword>
<organism evidence="2">
    <name type="scientific">Ixodes ricinus</name>
    <name type="common">Common tick</name>
    <name type="synonym">Acarus ricinus</name>
    <dbReference type="NCBI Taxonomy" id="34613"/>
    <lineage>
        <taxon>Eukaryota</taxon>
        <taxon>Metazoa</taxon>
        <taxon>Ecdysozoa</taxon>
        <taxon>Arthropoda</taxon>
        <taxon>Chelicerata</taxon>
        <taxon>Arachnida</taxon>
        <taxon>Acari</taxon>
        <taxon>Parasitiformes</taxon>
        <taxon>Ixodida</taxon>
        <taxon>Ixodoidea</taxon>
        <taxon>Ixodidae</taxon>
        <taxon>Ixodinae</taxon>
        <taxon>Ixodes</taxon>
    </lineage>
</organism>
<feature type="transmembrane region" description="Helical" evidence="1">
    <location>
        <begin position="69"/>
        <end position="89"/>
    </location>
</feature>
<feature type="transmembrane region" description="Helical" evidence="1">
    <location>
        <begin position="95"/>
        <end position="116"/>
    </location>
</feature>
<name>A0A6B0UZL9_IXORI</name>
<reference evidence="2" key="1">
    <citation type="submission" date="2019-12" db="EMBL/GenBank/DDBJ databases">
        <title>An insight into the sialome of adult female Ixodes ricinus ticks feeding for 6 days.</title>
        <authorList>
            <person name="Perner J."/>
            <person name="Ribeiro J.M.C."/>
        </authorList>
    </citation>
    <scope>NUCLEOTIDE SEQUENCE</scope>
    <source>
        <strain evidence="2">Semi-engorged</strain>
        <tissue evidence="2">Salivary glands</tissue>
    </source>
</reference>